<evidence type="ECO:0000313" key="2">
    <source>
        <dbReference type="Proteomes" id="UP001159363"/>
    </source>
</evidence>
<comment type="caution">
    <text evidence="1">The sequence shown here is derived from an EMBL/GenBank/DDBJ whole genome shotgun (WGS) entry which is preliminary data.</text>
</comment>
<dbReference type="PANTHER" id="PTHR47326">
    <property type="entry name" value="TRANSPOSABLE ELEMENT TC3 TRANSPOSASE-LIKE PROTEIN"/>
    <property type="match status" value="1"/>
</dbReference>
<dbReference type="InterPro" id="IPR036397">
    <property type="entry name" value="RNaseH_sf"/>
</dbReference>
<gene>
    <name evidence="1" type="ORF">PR048_012170</name>
</gene>
<dbReference type="EMBL" id="JARBHB010000004">
    <property type="protein sequence ID" value="KAJ8885964.1"/>
    <property type="molecule type" value="Genomic_DNA"/>
</dbReference>
<protein>
    <submittedName>
        <fullName evidence="1">Uncharacterized protein</fullName>
    </submittedName>
</protein>
<dbReference type="PANTHER" id="PTHR47326:SF1">
    <property type="entry name" value="HTH PSQ-TYPE DOMAIN-CONTAINING PROTEIN"/>
    <property type="match status" value="1"/>
</dbReference>
<dbReference type="Proteomes" id="UP001159363">
    <property type="component" value="Chromosome X"/>
</dbReference>
<proteinExistence type="predicted"/>
<dbReference type="Gene3D" id="3.30.420.10">
    <property type="entry name" value="Ribonuclease H-like superfamily/Ribonuclease H"/>
    <property type="match status" value="1"/>
</dbReference>
<organism evidence="1 2">
    <name type="scientific">Dryococelus australis</name>
    <dbReference type="NCBI Taxonomy" id="614101"/>
    <lineage>
        <taxon>Eukaryota</taxon>
        <taxon>Metazoa</taxon>
        <taxon>Ecdysozoa</taxon>
        <taxon>Arthropoda</taxon>
        <taxon>Hexapoda</taxon>
        <taxon>Insecta</taxon>
        <taxon>Pterygota</taxon>
        <taxon>Neoptera</taxon>
        <taxon>Polyneoptera</taxon>
        <taxon>Phasmatodea</taxon>
        <taxon>Verophasmatodea</taxon>
        <taxon>Anareolatae</taxon>
        <taxon>Phasmatidae</taxon>
        <taxon>Eurycanthinae</taxon>
        <taxon>Dryococelus</taxon>
    </lineage>
</organism>
<name>A0ABQ9HNP1_9NEOP</name>
<keyword evidence="2" id="KW-1185">Reference proteome</keyword>
<accession>A0ABQ9HNP1</accession>
<sequence length="463" mass="52508">MLDATTLFHWENERYVTISQNVDDWSANNLADSFQDKIDVKNVYTEVEFAIGSHFIRHAQDNFEPIADFQGDRCNTAIRSFIRDALTVACDSVFEGLRMGGGEGLQYLIDLNPVNHVSRNDVSHRLTNNGNPFPRDSCIVTDFVRRQILDRTEFYGTIAWPTRSPDVTLLDYLLWGHIKGVIYETPVESEEDLLARIMAAADLGLPGIGDRVYQKMVLRYRVCVDVTGRHIDPFLRGRRQREMWWCFVRRGETVQKALHTKHLAKFSYPPLTLPVPAVVACGELFRGKLVLAQCCTLFVQAAGTKRYCKLVTLKSDRLRIVAGRLFELGRGLQSIQATPKTWIGTLREFNDLYPRLHNPLYSQTSGVCSLAVAPVLPHISQYGIRFLFPCKSAIGTESSRVCIINSHPIAKVTSVYTRLKSILKAGIDKDVNVKCIKCAIAPKHQALNWRSVFSVCCIYQWDF</sequence>
<reference evidence="1 2" key="1">
    <citation type="submission" date="2023-02" db="EMBL/GenBank/DDBJ databases">
        <title>LHISI_Scaffold_Assembly.</title>
        <authorList>
            <person name="Stuart O.P."/>
            <person name="Cleave R."/>
            <person name="Magrath M.J.L."/>
            <person name="Mikheyev A.S."/>
        </authorList>
    </citation>
    <scope>NUCLEOTIDE SEQUENCE [LARGE SCALE GENOMIC DNA]</scope>
    <source>
        <strain evidence="1">Daus_M_001</strain>
        <tissue evidence="1">Leg muscle</tissue>
    </source>
</reference>
<evidence type="ECO:0000313" key="1">
    <source>
        <dbReference type="EMBL" id="KAJ8885964.1"/>
    </source>
</evidence>